<dbReference type="Proteomes" id="UP000245507">
    <property type="component" value="Unassembled WGS sequence"/>
</dbReference>
<proteinExistence type="predicted"/>
<evidence type="ECO:0000313" key="1">
    <source>
        <dbReference type="EMBL" id="PWN04387.1"/>
    </source>
</evidence>
<dbReference type="AlphaFoldDB" id="A0A316TIK4"/>
<protein>
    <submittedName>
        <fullName evidence="1">Uncharacterized protein</fullName>
    </submittedName>
</protein>
<evidence type="ECO:0000313" key="2">
    <source>
        <dbReference type="Proteomes" id="UP000245507"/>
    </source>
</evidence>
<reference evidence="1 2" key="1">
    <citation type="submission" date="2018-05" db="EMBL/GenBank/DDBJ databases">
        <title>Nocardioides silvaticus genome.</title>
        <authorList>
            <person name="Li C."/>
            <person name="Wang G."/>
        </authorList>
    </citation>
    <scope>NUCLEOTIDE SEQUENCE [LARGE SCALE GENOMIC DNA]</scope>
    <source>
        <strain evidence="1 2">CCTCC AB 2018079</strain>
    </source>
</reference>
<keyword evidence="2" id="KW-1185">Reference proteome</keyword>
<dbReference type="EMBL" id="QGDD01000001">
    <property type="protein sequence ID" value="PWN04387.1"/>
    <property type="molecule type" value="Genomic_DNA"/>
</dbReference>
<gene>
    <name evidence="1" type="ORF">DJ010_01725</name>
</gene>
<name>A0A316TIK4_9ACTN</name>
<comment type="caution">
    <text evidence="1">The sequence shown here is derived from an EMBL/GenBank/DDBJ whole genome shotgun (WGS) entry which is preliminary data.</text>
</comment>
<organism evidence="1 2">
    <name type="scientific">Nocardioides silvaticus</name>
    <dbReference type="NCBI Taxonomy" id="2201891"/>
    <lineage>
        <taxon>Bacteria</taxon>
        <taxon>Bacillati</taxon>
        <taxon>Actinomycetota</taxon>
        <taxon>Actinomycetes</taxon>
        <taxon>Propionibacteriales</taxon>
        <taxon>Nocardioidaceae</taxon>
        <taxon>Nocardioides</taxon>
    </lineage>
</organism>
<accession>A0A316TIK4</accession>
<sequence length="90" mass="9710">MIGHGRPDGVDRATRGHGSAAWFNAPADVEAYRRLAAAVGEWNAYSAPQLENVDVDELLDDLADVAPSMPLGEGVADLEAVLRRQARRQL</sequence>